<name>A0ABS5A9Z8_9PSEU</name>
<dbReference type="EMBL" id="JAGIOO010000001">
    <property type="protein sequence ID" value="MBP2473121.1"/>
    <property type="molecule type" value="Genomic_DNA"/>
</dbReference>
<feature type="region of interest" description="Disordered" evidence="1">
    <location>
        <begin position="289"/>
        <end position="315"/>
    </location>
</feature>
<reference evidence="3 4" key="1">
    <citation type="submission" date="2021-03" db="EMBL/GenBank/DDBJ databases">
        <title>Sequencing the genomes of 1000 actinobacteria strains.</title>
        <authorList>
            <person name="Klenk H.-P."/>
        </authorList>
    </citation>
    <scope>NUCLEOTIDE SEQUENCE [LARGE SCALE GENOMIC DNA]</scope>
    <source>
        <strain evidence="3 4">DSM 44580</strain>
    </source>
</reference>
<feature type="domain" description="DUF397" evidence="2">
    <location>
        <begin position="313"/>
        <end position="363"/>
    </location>
</feature>
<dbReference type="InterPro" id="IPR007278">
    <property type="entry name" value="DUF397"/>
</dbReference>
<feature type="region of interest" description="Disordered" evidence="1">
    <location>
        <begin position="182"/>
        <end position="205"/>
    </location>
</feature>
<protein>
    <recommendedName>
        <fullName evidence="2">DUF397 domain-containing protein</fullName>
    </recommendedName>
</protein>
<organism evidence="3 4">
    <name type="scientific">Crossiella equi</name>
    <dbReference type="NCBI Taxonomy" id="130796"/>
    <lineage>
        <taxon>Bacteria</taxon>
        <taxon>Bacillati</taxon>
        <taxon>Actinomycetota</taxon>
        <taxon>Actinomycetes</taxon>
        <taxon>Pseudonocardiales</taxon>
        <taxon>Pseudonocardiaceae</taxon>
        <taxon>Crossiella</taxon>
    </lineage>
</organism>
<feature type="compositionally biased region" description="Basic and acidic residues" evidence="1">
    <location>
        <begin position="301"/>
        <end position="315"/>
    </location>
</feature>
<gene>
    <name evidence="3" type="ORF">JOF53_001993</name>
</gene>
<keyword evidence="4" id="KW-1185">Reference proteome</keyword>
<evidence type="ECO:0000256" key="1">
    <source>
        <dbReference type="SAM" id="MobiDB-lite"/>
    </source>
</evidence>
<evidence type="ECO:0000313" key="3">
    <source>
        <dbReference type="EMBL" id="MBP2473121.1"/>
    </source>
</evidence>
<sequence>MKLTDLPGDFQTCLADGIVVMAEHLKRLFPPPRQVQGGHVKTHDVRVVRVVHEETQQIGNQVPTESELDSSLGEPDLHQQSALRHLTSVSTRTLALQSRKRLASTDIQGIPQQLELLVAFRCASTIDQHLEPAMINPCVGYSEVANTVVTDERIAKADIPQSVAQSGHELVQLGVRGRRRFVPQPAGHTLTRHRLPPANEKSSEQAPLLLRAELKRATSSENPDLAPESEVNRVSRDLNQLFGHALNPLSGIRRPGRMLHGQSFTQSFTHLSPQLPEVNGQLFPQLRGTTCSRRRKRPVREKRSREMSQNAREWKKSSFSEGGGECVEVARVAGGVLVRDSKNPDGPSLWFTSMEWIAFLYGVLAGEFGLQ</sequence>
<comment type="caution">
    <text evidence="3">The sequence shown here is derived from an EMBL/GenBank/DDBJ whole genome shotgun (WGS) entry which is preliminary data.</text>
</comment>
<accession>A0ABS5A9Z8</accession>
<dbReference type="Proteomes" id="UP001519363">
    <property type="component" value="Unassembled WGS sequence"/>
</dbReference>
<evidence type="ECO:0000313" key="4">
    <source>
        <dbReference type="Proteomes" id="UP001519363"/>
    </source>
</evidence>
<evidence type="ECO:0000259" key="2">
    <source>
        <dbReference type="Pfam" id="PF04149"/>
    </source>
</evidence>
<proteinExistence type="predicted"/>
<dbReference type="Pfam" id="PF04149">
    <property type="entry name" value="DUF397"/>
    <property type="match status" value="1"/>
</dbReference>